<sequence>MPENGPLERGLTVLRVIGAHQGARLRRADLVRLTGLPRSTVDRITATLLHLGLLRAEGPDLLPTPQLLIFGNAYLVGSGLVEPLRPLLARLSAELDESVSLAVPDVGGARLVAQSARRRAMYLAFHIGGLLPADRSAAGVVLAAGWEAEQYYEWSQARAADPLDHGFPAVPPLREEPFDRLRLFHLRVHRAWKAGWCLDEEWVEPGLLALAVPVRGRGQLGAVSVLSHTSRHTPDSLRATVLPRLRAAVREMEAVLAQPEPPVELPTAEVASAKNGLGMEYLESLARGLAVLAAFRTGGLTVATAARVAGLTRATARRALLTLHENGYATEDEGVYRLLPSVLDLGYAKLSALTLPEVVQPRIAQLAAAAGAPVAALLLEGADLRCVAVVGTGRVVRLDLAVGSRLPAADSALGRALLGGEWEWLDTELPGGLRCLAVPVGGAAPLALVLFPGMGEARVELLARTLRETARWVGAELALVEHC</sequence>
<reference evidence="6 7" key="1">
    <citation type="submission" date="2020-08" db="EMBL/GenBank/DDBJ databases">
        <title>Sequencing the genomes of 1000 actinobacteria strains.</title>
        <authorList>
            <person name="Klenk H.-P."/>
        </authorList>
    </citation>
    <scope>NUCLEOTIDE SEQUENCE [LARGE SCALE GENOMIC DNA]</scope>
    <source>
        <strain evidence="6 7">DSM 44230</strain>
    </source>
</reference>
<keyword evidence="7" id="KW-1185">Reference proteome</keyword>
<dbReference type="EMBL" id="JACHMH010000001">
    <property type="protein sequence ID" value="MBB4677958.1"/>
    <property type="molecule type" value="Genomic_DNA"/>
</dbReference>
<gene>
    <name evidence="6" type="ORF">HNR67_004076</name>
</gene>
<dbReference type="SMART" id="SM00346">
    <property type="entry name" value="HTH_ICLR"/>
    <property type="match status" value="2"/>
</dbReference>
<keyword evidence="2" id="KW-0238">DNA-binding</keyword>
<evidence type="ECO:0000256" key="1">
    <source>
        <dbReference type="ARBA" id="ARBA00023015"/>
    </source>
</evidence>
<dbReference type="Gene3D" id="3.30.450.40">
    <property type="match status" value="2"/>
</dbReference>
<dbReference type="InterPro" id="IPR036390">
    <property type="entry name" value="WH_DNA-bd_sf"/>
</dbReference>
<dbReference type="InterPro" id="IPR050707">
    <property type="entry name" value="HTH_MetabolicPath_Reg"/>
</dbReference>
<dbReference type="RefSeq" id="WP_185003840.1">
    <property type="nucleotide sequence ID" value="NZ_BAAAUI010000027.1"/>
</dbReference>
<dbReference type="InterPro" id="IPR005471">
    <property type="entry name" value="Tscrpt_reg_IclR_N"/>
</dbReference>
<dbReference type="SUPFAM" id="SSF46785">
    <property type="entry name" value="Winged helix' DNA-binding domain"/>
    <property type="match status" value="2"/>
</dbReference>
<dbReference type="GO" id="GO:0003700">
    <property type="term" value="F:DNA-binding transcription factor activity"/>
    <property type="evidence" value="ECO:0007669"/>
    <property type="project" value="TreeGrafter"/>
</dbReference>
<evidence type="ECO:0000259" key="4">
    <source>
        <dbReference type="PROSITE" id="PS51077"/>
    </source>
</evidence>
<feature type="domain" description="IclR-ED" evidence="5">
    <location>
        <begin position="341"/>
        <end position="483"/>
    </location>
</feature>
<protein>
    <submittedName>
        <fullName evidence="6">IclR family pca regulon transcriptional regulator</fullName>
    </submittedName>
</protein>
<evidence type="ECO:0000313" key="7">
    <source>
        <dbReference type="Proteomes" id="UP000533598"/>
    </source>
</evidence>
<dbReference type="Pfam" id="PF01614">
    <property type="entry name" value="IclR_C"/>
    <property type="match status" value="1"/>
</dbReference>
<dbReference type="Proteomes" id="UP000533598">
    <property type="component" value="Unassembled WGS sequence"/>
</dbReference>
<dbReference type="InterPro" id="IPR014757">
    <property type="entry name" value="Tscrpt_reg_IclR_C"/>
</dbReference>
<organism evidence="6 7">
    <name type="scientific">Crossiella cryophila</name>
    <dbReference type="NCBI Taxonomy" id="43355"/>
    <lineage>
        <taxon>Bacteria</taxon>
        <taxon>Bacillati</taxon>
        <taxon>Actinomycetota</taxon>
        <taxon>Actinomycetes</taxon>
        <taxon>Pseudonocardiales</taxon>
        <taxon>Pseudonocardiaceae</taxon>
        <taxon>Crossiella</taxon>
    </lineage>
</organism>
<dbReference type="SUPFAM" id="SSF55781">
    <property type="entry name" value="GAF domain-like"/>
    <property type="match status" value="2"/>
</dbReference>
<evidence type="ECO:0000256" key="2">
    <source>
        <dbReference type="ARBA" id="ARBA00023125"/>
    </source>
</evidence>
<accession>A0A7W7CDS5</accession>
<comment type="caution">
    <text evidence="6">The sequence shown here is derived from an EMBL/GenBank/DDBJ whole genome shotgun (WGS) entry which is preliminary data.</text>
</comment>
<dbReference type="PANTHER" id="PTHR30136">
    <property type="entry name" value="HELIX-TURN-HELIX TRANSCRIPTIONAL REGULATOR, ICLR FAMILY"/>
    <property type="match status" value="1"/>
</dbReference>
<dbReference type="AlphaFoldDB" id="A0A7W7CDS5"/>
<dbReference type="Gene3D" id="1.10.10.10">
    <property type="entry name" value="Winged helix-like DNA-binding domain superfamily/Winged helix DNA-binding domain"/>
    <property type="match status" value="2"/>
</dbReference>
<dbReference type="Pfam" id="PF09339">
    <property type="entry name" value="HTH_IclR"/>
    <property type="match status" value="2"/>
</dbReference>
<dbReference type="PANTHER" id="PTHR30136:SF34">
    <property type="entry name" value="TRANSCRIPTIONAL REGULATOR"/>
    <property type="match status" value="1"/>
</dbReference>
<feature type="domain" description="HTH iclR-type" evidence="4">
    <location>
        <begin position="4"/>
        <end position="78"/>
    </location>
</feature>
<evidence type="ECO:0000259" key="5">
    <source>
        <dbReference type="PROSITE" id="PS51078"/>
    </source>
</evidence>
<feature type="domain" description="HTH iclR-type" evidence="4">
    <location>
        <begin position="282"/>
        <end position="340"/>
    </location>
</feature>
<dbReference type="InterPro" id="IPR036388">
    <property type="entry name" value="WH-like_DNA-bd_sf"/>
</dbReference>
<keyword evidence="1" id="KW-0805">Transcription regulation</keyword>
<name>A0A7W7CDS5_9PSEU</name>
<dbReference type="PROSITE" id="PS51077">
    <property type="entry name" value="HTH_ICLR"/>
    <property type="match status" value="2"/>
</dbReference>
<dbReference type="InterPro" id="IPR029016">
    <property type="entry name" value="GAF-like_dom_sf"/>
</dbReference>
<dbReference type="PROSITE" id="PS51078">
    <property type="entry name" value="ICLR_ED"/>
    <property type="match status" value="2"/>
</dbReference>
<proteinExistence type="predicted"/>
<dbReference type="GO" id="GO:0045892">
    <property type="term" value="P:negative regulation of DNA-templated transcription"/>
    <property type="evidence" value="ECO:0007669"/>
    <property type="project" value="TreeGrafter"/>
</dbReference>
<dbReference type="GO" id="GO:0003677">
    <property type="term" value="F:DNA binding"/>
    <property type="evidence" value="ECO:0007669"/>
    <property type="project" value="UniProtKB-KW"/>
</dbReference>
<evidence type="ECO:0000256" key="3">
    <source>
        <dbReference type="ARBA" id="ARBA00023163"/>
    </source>
</evidence>
<evidence type="ECO:0000313" key="6">
    <source>
        <dbReference type="EMBL" id="MBB4677958.1"/>
    </source>
</evidence>
<feature type="domain" description="IclR-ED" evidence="5">
    <location>
        <begin position="66"/>
        <end position="258"/>
    </location>
</feature>
<keyword evidence="3" id="KW-0804">Transcription</keyword>